<evidence type="ECO:0000259" key="1">
    <source>
        <dbReference type="Pfam" id="PF07238"/>
    </source>
</evidence>
<evidence type="ECO:0000313" key="3">
    <source>
        <dbReference type="Proteomes" id="UP000319142"/>
    </source>
</evidence>
<feature type="domain" description="PilZ" evidence="1">
    <location>
        <begin position="3"/>
        <end position="94"/>
    </location>
</feature>
<reference evidence="2 3" key="1">
    <citation type="submission" date="2019-07" db="EMBL/GenBank/DDBJ databases">
        <title>The pathways for chlorine oxyanion respiration interact through the shared metabolite chlorate.</title>
        <authorList>
            <person name="Barnum T.P."/>
            <person name="Cheng Y."/>
            <person name="Hill K.A."/>
            <person name="Lucas L.N."/>
            <person name="Carlson H.K."/>
            <person name="Coates J.D."/>
        </authorList>
    </citation>
    <scope>NUCLEOTIDE SEQUENCE [LARGE SCALE GENOMIC DNA]</scope>
    <source>
        <strain evidence="2">UCB</strain>
    </source>
</reference>
<dbReference type="RefSeq" id="WP_199457510.1">
    <property type="nucleotide sequence ID" value="NZ_VMRX01000011.1"/>
</dbReference>
<dbReference type="AlphaFoldDB" id="A0A558BE64"/>
<gene>
    <name evidence="2" type="ORF">FHK81_04950</name>
</gene>
<protein>
    <submittedName>
        <fullName evidence="2">PilZ domain-containing protein</fullName>
    </submittedName>
</protein>
<dbReference type="Gene3D" id="2.40.10.220">
    <property type="entry name" value="predicted glycosyltransferase like domains"/>
    <property type="match status" value="1"/>
</dbReference>
<sequence>MEHRLSQRIEGELPILVYKRGMPVATGAIKDASRRGLFIVTGFDDVRLNQALHLSFRFPEQPDKHHTLKAHVVRRADQGLGVDFDSAENDARVISELILWLEDHKDADGRAALRHRKIH</sequence>
<dbReference type="SUPFAM" id="SSF141371">
    <property type="entry name" value="PilZ domain-like"/>
    <property type="match status" value="1"/>
</dbReference>
<evidence type="ECO:0000313" key="2">
    <source>
        <dbReference type="EMBL" id="TVT34788.1"/>
    </source>
</evidence>
<name>A0A558BE64_9GAMM</name>
<organism evidence="2 3">
    <name type="scientific">Marinobacter vinifirmus</name>
    <dbReference type="NCBI Taxonomy" id="355591"/>
    <lineage>
        <taxon>Bacteria</taxon>
        <taxon>Pseudomonadati</taxon>
        <taxon>Pseudomonadota</taxon>
        <taxon>Gammaproteobacteria</taxon>
        <taxon>Pseudomonadales</taxon>
        <taxon>Marinobacteraceae</taxon>
        <taxon>Marinobacter</taxon>
    </lineage>
</organism>
<dbReference type="GO" id="GO:0035438">
    <property type="term" value="F:cyclic-di-GMP binding"/>
    <property type="evidence" value="ECO:0007669"/>
    <property type="project" value="InterPro"/>
</dbReference>
<dbReference type="Pfam" id="PF07238">
    <property type="entry name" value="PilZ"/>
    <property type="match status" value="1"/>
</dbReference>
<accession>A0A558BE64</accession>
<proteinExistence type="predicted"/>
<dbReference type="Proteomes" id="UP000319142">
    <property type="component" value="Unassembled WGS sequence"/>
</dbReference>
<comment type="caution">
    <text evidence="2">The sequence shown here is derived from an EMBL/GenBank/DDBJ whole genome shotgun (WGS) entry which is preliminary data.</text>
</comment>
<dbReference type="EMBL" id="VMRX01000011">
    <property type="protein sequence ID" value="TVT34788.1"/>
    <property type="molecule type" value="Genomic_DNA"/>
</dbReference>
<dbReference type="InterPro" id="IPR009875">
    <property type="entry name" value="PilZ_domain"/>
</dbReference>